<evidence type="ECO:0000313" key="1">
    <source>
        <dbReference type="EMBL" id="GAH00030.1"/>
    </source>
</evidence>
<dbReference type="EMBL" id="BART01028010">
    <property type="protein sequence ID" value="GAH00030.1"/>
    <property type="molecule type" value="Genomic_DNA"/>
</dbReference>
<organism evidence="1">
    <name type="scientific">marine sediment metagenome</name>
    <dbReference type="NCBI Taxonomy" id="412755"/>
    <lineage>
        <taxon>unclassified sequences</taxon>
        <taxon>metagenomes</taxon>
        <taxon>ecological metagenomes</taxon>
    </lineage>
</organism>
<gene>
    <name evidence="1" type="ORF">S01H4_49509</name>
</gene>
<dbReference type="InterPro" id="IPR050490">
    <property type="entry name" value="Bact_solute-bd_prot1"/>
</dbReference>
<dbReference type="InterPro" id="IPR006059">
    <property type="entry name" value="SBP"/>
</dbReference>
<reference evidence="1" key="1">
    <citation type="journal article" date="2014" name="Front. Microbiol.">
        <title>High frequency of phylogenetically diverse reductive dehalogenase-homologous genes in deep subseafloor sedimentary metagenomes.</title>
        <authorList>
            <person name="Kawai M."/>
            <person name="Futagami T."/>
            <person name="Toyoda A."/>
            <person name="Takaki Y."/>
            <person name="Nishi S."/>
            <person name="Hori S."/>
            <person name="Arai W."/>
            <person name="Tsubouchi T."/>
            <person name="Morono Y."/>
            <person name="Uchiyama I."/>
            <person name="Ito T."/>
            <person name="Fujiyama A."/>
            <person name="Inagaki F."/>
            <person name="Takami H."/>
        </authorList>
    </citation>
    <scope>NUCLEOTIDE SEQUENCE</scope>
    <source>
        <strain evidence="1">Expedition CK06-06</strain>
    </source>
</reference>
<dbReference type="PANTHER" id="PTHR43649">
    <property type="entry name" value="ARABINOSE-BINDING PROTEIN-RELATED"/>
    <property type="match status" value="1"/>
</dbReference>
<name>X1CVC2_9ZZZZ</name>
<evidence type="ECO:0008006" key="2">
    <source>
        <dbReference type="Google" id="ProtNLM"/>
    </source>
</evidence>
<dbReference type="Pfam" id="PF01547">
    <property type="entry name" value="SBP_bac_1"/>
    <property type="match status" value="1"/>
</dbReference>
<dbReference type="SUPFAM" id="SSF53850">
    <property type="entry name" value="Periplasmic binding protein-like II"/>
    <property type="match status" value="1"/>
</dbReference>
<accession>X1CVC2</accession>
<feature type="non-terminal residue" evidence="1">
    <location>
        <position position="1"/>
    </location>
</feature>
<proteinExistence type="predicted"/>
<comment type="caution">
    <text evidence="1">The sequence shown here is derived from an EMBL/GenBank/DDBJ whole genome shotgun (WGS) entry which is preliminary data.</text>
</comment>
<dbReference type="PANTHER" id="PTHR43649:SF12">
    <property type="entry name" value="DIACETYLCHITOBIOSE BINDING PROTEIN DASA"/>
    <property type="match status" value="1"/>
</dbReference>
<sequence>AAQRNLRITAEGWYYPKYKIQEAAERFMKNHPDVKVTCDKIEMMDIAAYMLRWSRGKTDVDLLISRTPAELAAFVAKDLLVDFEDIFTGEFSKDNWVSGFLDACTIKGKIYGLGTDCAVFTLIAREDWMKEAGLADSEGKAIAPKNLDELYDYTRKLTRKDGTGKTVRYGLEARWHEVTVLQTYISGIQPLRGNIFEPDGTTVDFSSKEAHEWLDFWYKGVKDGYMSNACVVDHNAPRSHMKSGITSMIWVDQARFNECGKVLGFDKLTILPV</sequence>
<feature type="non-terminal residue" evidence="1">
    <location>
        <position position="273"/>
    </location>
</feature>
<protein>
    <recommendedName>
        <fullName evidence="2">ABC transporter substrate-binding protein</fullName>
    </recommendedName>
</protein>
<dbReference type="Gene3D" id="3.40.190.10">
    <property type="entry name" value="Periplasmic binding protein-like II"/>
    <property type="match status" value="1"/>
</dbReference>
<dbReference type="AlphaFoldDB" id="X1CVC2"/>